<reference evidence="7 8" key="2">
    <citation type="journal article" date="2010" name="Stand. Genomic Sci.">
        <title>Complete genome sequence of Xylanimonas cellulosilytica type strain (XIL07).</title>
        <authorList>
            <person name="Foster B."/>
            <person name="Pukall R."/>
            <person name="Abt B."/>
            <person name="Nolan M."/>
            <person name="Glavina Del Rio T."/>
            <person name="Chen F."/>
            <person name="Lucas S."/>
            <person name="Tice H."/>
            <person name="Pitluck S."/>
            <person name="Cheng J.-F."/>
            <person name="Chertkov O."/>
            <person name="Brettin T."/>
            <person name="Han C."/>
            <person name="Detter J.C."/>
            <person name="Bruce D."/>
            <person name="Goodwin L."/>
            <person name="Ivanova N."/>
            <person name="Mavromatis K."/>
            <person name="Pati A."/>
            <person name="Mikhailova N."/>
            <person name="Chen A."/>
            <person name="Palaniappan K."/>
            <person name="Land M."/>
            <person name="Hauser L."/>
            <person name="Chang Y.-J."/>
            <person name="Jeffries C.D."/>
            <person name="Chain P."/>
            <person name="Rohde M."/>
            <person name="Goeker M."/>
            <person name="Bristow J."/>
            <person name="Eisen J.A."/>
            <person name="Markowitz V."/>
            <person name="Hugenholtz P."/>
            <person name="Kyrpides N.C."/>
            <person name="Klenk H.-P."/>
            <person name="Lapidus A."/>
        </authorList>
    </citation>
    <scope>NUCLEOTIDE SEQUENCE [LARGE SCALE GENOMIC DNA]</scope>
    <source>
        <strain evidence="8">DSM 15894 / CECT 5975 / LMG 20990 / XIL07</strain>
    </source>
</reference>
<feature type="binding site" evidence="5">
    <location>
        <position position="260"/>
    </location>
    <ligand>
        <name>Ca(2+)</name>
        <dbReference type="ChEBI" id="CHEBI:29108"/>
    </ligand>
</feature>
<dbReference type="InterPro" id="IPR023343">
    <property type="entry name" value="Penicillin_amidase_dom1"/>
</dbReference>
<dbReference type="eggNOG" id="COG2366">
    <property type="taxonomic scope" value="Bacteria"/>
</dbReference>
<dbReference type="SUPFAM" id="SSF56235">
    <property type="entry name" value="N-terminal nucleophile aminohydrolases (Ntn hydrolases)"/>
    <property type="match status" value="1"/>
</dbReference>
<dbReference type="AlphaFoldDB" id="D1BSX8"/>
<sequence length="739" mass="79931">MTAFDVYRDPHGIPHVRADDELTLAYGQGWVTAHDRGWQIEVGRWRAEARLAERLGPAGADWDELAHHLHLPDTAQQAYAALDTADRTWIDAYVAGVNAGLTTGGRDVPELHTLDTLPGPAVQHTPWPAWAPLGVFLVNHVLMSGFPHVLWRDHVARTLGPAHPDIDPARLAALLTTDGGPTAGSNAWALHGSRTATGLPILAGDPHRLLELPGIYQQIRLGCDQYDVVGLAFPGVPGVPHYGHTGHTAWGVTNAMAETDVHTERLRHTPHGTTEAYGPHGWEPTTTRHQTIHVRGSHDRHIETIETARGVVVATTPTTGTPTTGTPTTGEHTAWSVHLPPRTLTAVGVHAWRTLLTTRTTDDVTHALTHWIDPVNRVLAADTTGRVTSLHAGRTTTPPPSGRTLPPPAWHTPPPTWAPAPPAIPIHDTAVDANERPAHPDRDHGHTYAPHHRATRIRTLLATRHTTTATDQDHLLGDTRVPTHGLLRWLTPGTHPLADRLHAWNRHATPDSTDMALYATWRTALVRRIATHPALAPFSHPHPYGPVLDPWLSPTGRIADALENLLTATWLGIDPTAEAHAALDDIAALPDIAALADGPECVSRPWGATHVAQPLHVLDGVPGAHDVVSGREGARGAPWRAVVPELPLGGDGECVRSTTSSPGIDDAVWRASVARWVWDLGDRDASRWSVPFGAAGDPRSPHAADQHADWAAARTVPIVTDWARLRPEHLNHPVPEETS</sequence>
<keyword evidence="5" id="KW-0479">Metal-binding</keyword>
<dbReference type="GO" id="GO:0008953">
    <property type="term" value="F:penicillin amidase activity"/>
    <property type="evidence" value="ECO:0007669"/>
    <property type="project" value="UniProtKB-EC"/>
</dbReference>
<dbReference type="Gene3D" id="1.10.439.10">
    <property type="entry name" value="Penicillin Amidohydrolase, domain 1"/>
    <property type="match status" value="1"/>
</dbReference>
<dbReference type="EC" id="3.5.1.11" evidence="7"/>
<dbReference type="PIRSF" id="PIRSF001227">
    <property type="entry name" value="Pen_acylase"/>
    <property type="match status" value="1"/>
</dbReference>
<dbReference type="Gene3D" id="2.30.120.10">
    <property type="match status" value="1"/>
</dbReference>
<dbReference type="EMBL" id="CP001821">
    <property type="protein sequence ID" value="ACZ30820.1"/>
    <property type="molecule type" value="Genomic_DNA"/>
</dbReference>
<keyword evidence="3" id="KW-0865">Zymogen</keyword>
<accession>D1BSX8</accession>
<dbReference type="KEGG" id="xce:Xcel_1800"/>
<organism evidence="7 8">
    <name type="scientific">Xylanimonas cellulosilytica (strain DSM 15894 / JCM 12276 / CECT 5975 / KCTC 9989 / LMG 20990 / NBRC 107835 / XIL07)</name>
    <dbReference type="NCBI Taxonomy" id="446471"/>
    <lineage>
        <taxon>Bacteria</taxon>
        <taxon>Bacillati</taxon>
        <taxon>Actinomycetota</taxon>
        <taxon>Actinomycetes</taxon>
        <taxon>Micrococcales</taxon>
        <taxon>Promicromonosporaceae</taxon>
        <taxon>Xylanimonas</taxon>
    </lineage>
</organism>
<feature type="compositionally biased region" description="Pro residues" evidence="6">
    <location>
        <begin position="397"/>
        <end position="424"/>
    </location>
</feature>
<name>D1BSX8_XYLCX</name>
<dbReference type="PANTHER" id="PTHR34218:SF4">
    <property type="entry name" value="ACYL-HOMOSERINE LACTONE ACYLASE QUIP"/>
    <property type="match status" value="1"/>
</dbReference>
<keyword evidence="5" id="KW-0106">Calcium</keyword>
<dbReference type="Gene3D" id="3.60.20.10">
    <property type="entry name" value="Glutamine Phosphoribosylpyrophosphate, subunit 1, domain 1"/>
    <property type="match status" value="1"/>
</dbReference>
<dbReference type="GO" id="GO:0046872">
    <property type="term" value="F:metal ion binding"/>
    <property type="evidence" value="ECO:0007669"/>
    <property type="project" value="UniProtKB-KW"/>
</dbReference>
<dbReference type="STRING" id="446471.Xcel_1800"/>
<comment type="cofactor">
    <cofactor evidence="5">
        <name>Ca(2+)</name>
        <dbReference type="ChEBI" id="CHEBI:29108"/>
    </cofactor>
    <text evidence="5">Binds 1 Ca(2+) ion per dimer.</text>
</comment>
<feature type="active site" description="Nucleophile" evidence="4">
    <location>
        <position position="185"/>
    </location>
</feature>
<dbReference type="PANTHER" id="PTHR34218">
    <property type="entry name" value="PEPTIDASE S45 PENICILLIN AMIDASE"/>
    <property type="match status" value="1"/>
</dbReference>
<dbReference type="RefSeq" id="WP_012878562.1">
    <property type="nucleotide sequence ID" value="NC_013530.1"/>
</dbReference>
<evidence type="ECO:0000256" key="6">
    <source>
        <dbReference type="SAM" id="MobiDB-lite"/>
    </source>
</evidence>
<dbReference type="InterPro" id="IPR043147">
    <property type="entry name" value="Penicillin_amidase_A-knob"/>
</dbReference>
<dbReference type="InterPro" id="IPR014395">
    <property type="entry name" value="Pen/GL7ACA/AHL_acylase"/>
</dbReference>
<evidence type="ECO:0000256" key="1">
    <source>
        <dbReference type="ARBA" id="ARBA00006586"/>
    </source>
</evidence>
<evidence type="ECO:0000256" key="2">
    <source>
        <dbReference type="ARBA" id="ARBA00022801"/>
    </source>
</evidence>
<evidence type="ECO:0000256" key="3">
    <source>
        <dbReference type="ARBA" id="ARBA00023145"/>
    </source>
</evidence>
<evidence type="ECO:0000256" key="5">
    <source>
        <dbReference type="PIRSR" id="PIRSR001227-2"/>
    </source>
</evidence>
<dbReference type="MEROPS" id="S45.003"/>
<evidence type="ECO:0000313" key="8">
    <source>
        <dbReference type="Proteomes" id="UP000002255"/>
    </source>
</evidence>
<dbReference type="InterPro" id="IPR002692">
    <property type="entry name" value="S45"/>
</dbReference>
<evidence type="ECO:0000313" key="7">
    <source>
        <dbReference type="EMBL" id="ACZ30820.1"/>
    </source>
</evidence>
<evidence type="ECO:0000256" key="4">
    <source>
        <dbReference type="PIRSR" id="PIRSR001227-1"/>
    </source>
</evidence>
<dbReference type="InterPro" id="IPR043146">
    <property type="entry name" value="Penicillin_amidase_N_B-knob"/>
</dbReference>
<dbReference type="InterPro" id="IPR029055">
    <property type="entry name" value="Ntn_hydrolases_N"/>
</dbReference>
<dbReference type="Proteomes" id="UP000002255">
    <property type="component" value="Chromosome"/>
</dbReference>
<reference evidence="8" key="1">
    <citation type="submission" date="2009-11" db="EMBL/GenBank/DDBJ databases">
        <title>The complete chromosome of Xylanimonas cellulosilytica DSM 15894.</title>
        <authorList>
            <consortium name="US DOE Joint Genome Institute (JGI-PGF)"/>
            <person name="Lucas S."/>
            <person name="Copeland A."/>
            <person name="Lapidus A."/>
            <person name="Glavina del Rio T."/>
            <person name="Dalin E."/>
            <person name="Tice H."/>
            <person name="Bruce D."/>
            <person name="Goodwin L."/>
            <person name="Pitluck S."/>
            <person name="Kyrpides N."/>
            <person name="Mavromatis K."/>
            <person name="Ivanova N."/>
            <person name="Mikhailova N."/>
            <person name="Foster B."/>
            <person name="Clum A."/>
            <person name="Brettin T."/>
            <person name="Detter J.C."/>
            <person name="Han C."/>
            <person name="Larimer F."/>
            <person name="Land M."/>
            <person name="Hauser L."/>
            <person name="Markowitz V."/>
            <person name="Cheng J.F."/>
            <person name="Hugenholtz P."/>
            <person name="Woyke T."/>
            <person name="Wu D."/>
            <person name="Gehrich-Schroeter G."/>
            <person name="Schneider S."/>
            <person name="Pukall S.R."/>
            <person name="Klenk H.P."/>
            <person name="Eisen J.A."/>
        </authorList>
    </citation>
    <scope>NUCLEOTIDE SEQUENCE [LARGE SCALE GENOMIC DNA]</scope>
    <source>
        <strain evidence="8">DSM 15894 / CECT 5975 / LMG 20990 / XIL07</strain>
    </source>
</reference>
<dbReference type="GO" id="GO:0017000">
    <property type="term" value="P:antibiotic biosynthetic process"/>
    <property type="evidence" value="ECO:0007669"/>
    <property type="project" value="InterPro"/>
</dbReference>
<feature type="region of interest" description="Disordered" evidence="6">
    <location>
        <begin position="388"/>
        <end position="453"/>
    </location>
</feature>
<keyword evidence="2 7" id="KW-0378">Hydrolase</keyword>
<dbReference type="OrthoDB" id="9759796at2"/>
<dbReference type="Gene3D" id="1.10.1400.10">
    <property type="match status" value="1"/>
</dbReference>
<feature type="compositionally biased region" description="Basic and acidic residues" evidence="6">
    <location>
        <begin position="429"/>
        <end position="446"/>
    </location>
</feature>
<gene>
    <name evidence="7" type="ordered locus">Xcel_1800</name>
</gene>
<dbReference type="HOGENOM" id="CLU_011790_2_0_11"/>
<proteinExistence type="inferred from homology"/>
<protein>
    <submittedName>
        <fullName evidence="7">Penicillin amidase</fullName>
        <ecNumber evidence="7">3.5.1.11</ecNumber>
    </submittedName>
</protein>
<comment type="similarity">
    <text evidence="1">Belongs to the peptidase S45 family.</text>
</comment>
<keyword evidence="8" id="KW-1185">Reference proteome</keyword>
<dbReference type="Pfam" id="PF01804">
    <property type="entry name" value="Penicil_amidase"/>
    <property type="match status" value="1"/>
</dbReference>